<reference evidence="2 3" key="2">
    <citation type="submission" date="2016-08" db="EMBL/GenBank/DDBJ databases">
        <title>Pervasive Adenine N6-methylation of Active Genes in Fungi.</title>
        <authorList>
            <consortium name="DOE Joint Genome Institute"/>
            <person name="Mondo S.J."/>
            <person name="Dannebaum R.O."/>
            <person name="Kuo R.C."/>
            <person name="Labutti K."/>
            <person name="Haridas S."/>
            <person name="Kuo A."/>
            <person name="Salamov A."/>
            <person name="Ahrendt S.R."/>
            <person name="Lipzen A."/>
            <person name="Sullivan W."/>
            <person name="Andreopoulos W.B."/>
            <person name="Clum A."/>
            <person name="Lindquist E."/>
            <person name="Daum C."/>
            <person name="Ramamoorthy G.K."/>
            <person name="Gryganskyi A."/>
            <person name="Culley D."/>
            <person name="Magnuson J.K."/>
            <person name="James T.Y."/>
            <person name="O'Malley M.A."/>
            <person name="Stajich J.E."/>
            <person name="Spatafora J.W."/>
            <person name="Visel A."/>
            <person name="Grigoriev I.V."/>
        </authorList>
    </citation>
    <scope>NUCLEOTIDE SEQUENCE [LARGE SCALE GENOMIC DNA]</scope>
    <source>
        <strain evidence="3">finn</strain>
    </source>
</reference>
<keyword evidence="1" id="KW-0732">Signal</keyword>
<evidence type="ECO:0008006" key="4">
    <source>
        <dbReference type="Google" id="ProtNLM"/>
    </source>
</evidence>
<evidence type="ECO:0000313" key="2">
    <source>
        <dbReference type="EMBL" id="ORX42381.1"/>
    </source>
</evidence>
<protein>
    <recommendedName>
        <fullName evidence="4">Apple domain-containing protein</fullName>
    </recommendedName>
</protein>
<dbReference type="Proteomes" id="UP000193719">
    <property type="component" value="Unassembled WGS sequence"/>
</dbReference>
<evidence type="ECO:0000313" key="3">
    <source>
        <dbReference type="Proteomes" id="UP000193719"/>
    </source>
</evidence>
<comment type="caution">
    <text evidence="2">The sequence shown here is derived from an EMBL/GenBank/DDBJ whole genome shotgun (WGS) entry which is preliminary data.</text>
</comment>
<keyword evidence="3" id="KW-1185">Reference proteome</keyword>
<organism evidence="2 3">
    <name type="scientific">Piromyces finnis</name>
    <dbReference type="NCBI Taxonomy" id="1754191"/>
    <lineage>
        <taxon>Eukaryota</taxon>
        <taxon>Fungi</taxon>
        <taxon>Fungi incertae sedis</taxon>
        <taxon>Chytridiomycota</taxon>
        <taxon>Chytridiomycota incertae sedis</taxon>
        <taxon>Neocallimastigomycetes</taxon>
        <taxon>Neocallimastigales</taxon>
        <taxon>Neocallimastigaceae</taxon>
        <taxon>Piromyces</taxon>
    </lineage>
</organism>
<gene>
    <name evidence="2" type="ORF">BCR36DRAFT_374532</name>
</gene>
<sequence length="130" mass="15660">MIRLYLSALLLFIFNYHVSGNYLYYSNYTMEDVKKLKVILPVDEYCPFDSRYIDYNGENVKLCRYNIFYHKNEKCLLFDSYEKMDDLPFMKDTVLILHLNEYGIKCSLLREEKCNSDDECGEEEKCYNNI</sequence>
<dbReference type="EMBL" id="MCFH01000065">
    <property type="protein sequence ID" value="ORX42381.1"/>
    <property type="molecule type" value="Genomic_DNA"/>
</dbReference>
<dbReference type="AlphaFoldDB" id="A0A1Y1UWE0"/>
<evidence type="ECO:0000256" key="1">
    <source>
        <dbReference type="SAM" id="SignalP"/>
    </source>
</evidence>
<proteinExistence type="predicted"/>
<reference evidence="2 3" key="1">
    <citation type="submission" date="2016-08" db="EMBL/GenBank/DDBJ databases">
        <title>Genomes of anaerobic fungi encode conserved fungal cellulosomes for biomass hydrolysis.</title>
        <authorList>
            <consortium name="DOE Joint Genome Institute"/>
            <person name="Haitjema C.H."/>
            <person name="Gilmore S.P."/>
            <person name="Henske J.K."/>
            <person name="Solomon K.V."/>
            <person name="De Groot R."/>
            <person name="Kuo A."/>
            <person name="Mondo S.J."/>
            <person name="Salamov A.A."/>
            <person name="Labutti K."/>
            <person name="Zhao Z."/>
            <person name="Chiniquy J."/>
            <person name="Barry K."/>
            <person name="Brewer H.M."/>
            <person name="Purvine S.O."/>
            <person name="Wright A.T."/>
            <person name="Boxma B."/>
            <person name="Van Alen T."/>
            <person name="Hackstein J.H."/>
            <person name="Baker S.E."/>
            <person name="Grigoriev I.V."/>
            <person name="O'Malley M.A."/>
        </authorList>
    </citation>
    <scope>NUCLEOTIDE SEQUENCE [LARGE SCALE GENOMIC DNA]</scope>
    <source>
        <strain evidence="3">finn</strain>
    </source>
</reference>
<feature type="signal peptide" evidence="1">
    <location>
        <begin position="1"/>
        <end position="20"/>
    </location>
</feature>
<accession>A0A1Y1UWE0</accession>
<feature type="chain" id="PRO_5012914672" description="Apple domain-containing protein" evidence="1">
    <location>
        <begin position="21"/>
        <end position="130"/>
    </location>
</feature>
<name>A0A1Y1UWE0_9FUNG</name>